<protein>
    <submittedName>
        <fullName evidence="1">Uncharacterized protein</fullName>
    </submittedName>
</protein>
<comment type="caution">
    <text evidence="1">The sequence shown here is derived from an EMBL/GenBank/DDBJ whole genome shotgun (WGS) entry which is preliminary data.</text>
</comment>
<dbReference type="Proteomes" id="UP000215914">
    <property type="component" value="Unassembled WGS sequence"/>
</dbReference>
<reference evidence="1" key="1">
    <citation type="journal article" date="2017" name="Nature">
        <title>The sunflower genome provides insights into oil metabolism, flowering and Asterid evolution.</title>
        <authorList>
            <person name="Badouin H."/>
            <person name="Gouzy J."/>
            <person name="Grassa C.J."/>
            <person name="Murat F."/>
            <person name="Staton S.E."/>
            <person name="Cottret L."/>
            <person name="Lelandais-Briere C."/>
            <person name="Owens G.L."/>
            <person name="Carrere S."/>
            <person name="Mayjonade B."/>
            <person name="Legrand L."/>
            <person name="Gill N."/>
            <person name="Kane N.C."/>
            <person name="Bowers J.E."/>
            <person name="Hubner S."/>
            <person name="Bellec A."/>
            <person name="Berard A."/>
            <person name="Berges H."/>
            <person name="Blanchet N."/>
            <person name="Boniface M.C."/>
            <person name="Brunel D."/>
            <person name="Catrice O."/>
            <person name="Chaidir N."/>
            <person name="Claudel C."/>
            <person name="Donnadieu C."/>
            <person name="Faraut T."/>
            <person name="Fievet G."/>
            <person name="Helmstetter N."/>
            <person name="King M."/>
            <person name="Knapp S.J."/>
            <person name="Lai Z."/>
            <person name="Le Paslier M.C."/>
            <person name="Lippi Y."/>
            <person name="Lorenzon L."/>
            <person name="Mandel J.R."/>
            <person name="Marage G."/>
            <person name="Marchand G."/>
            <person name="Marquand E."/>
            <person name="Bret-Mestries E."/>
            <person name="Morien E."/>
            <person name="Nambeesan S."/>
            <person name="Nguyen T."/>
            <person name="Pegot-Espagnet P."/>
            <person name="Pouilly N."/>
            <person name="Raftis F."/>
            <person name="Sallet E."/>
            <person name="Schiex T."/>
            <person name="Thomas J."/>
            <person name="Vandecasteele C."/>
            <person name="Vares D."/>
            <person name="Vear F."/>
            <person name="Vautrin S."/>
            <person name="Crespi M."/>
            <person name="Mangin B."/>
            <person name="Burke J.M."/>
            <person name="Salse J."/>
            <person name="Munos S."/>
            <person name="Vincourt P."/>
            <person name="Rieseberg L.H."/>
            <person name="Langlade N.B."/>
        </authorList>
    </citation>
    <scope>NUCLEOTIDE SEQUENCE</scope>
    <source>
        <tissue evidence="1">Leaves</tissue>
    </source>
</reference>
<proteinExistence type="predicted"/>
<dbReference type="Gramene" id="mRNA:HanXRQr2_Chr13g0574921">
    <property type="protein sequence ID" value="mRNA:HanXRQr2_Chr13g0574921"/>
    <property type="gene ID" value="HanXRQr2_Chr13g0574921"/>
</dbReference>
<gene>
    <name evidence="1" type="ORF">HanXRQr2_Chr13g0574921</name>
</gene>
<evidence type="ECO:0000313" key="1">
    <source>
        <dbReference type="EMBL" id="KAF5772276.1"/>
    </source>
</evidence>
<keyword evidence="2" id="KW-1185">Reference proteome</keyword>
<name>A0A9K3EF75_HELAN</name>
<evidence type="ECO:0000313" key="2">
    <source>
        <dbReference type="Proteomes" id="UP000215914"/>
    </source>
</evidence>
<dbReference type="AlphaFoldDB" id="A0A9K3EF75"/>
<dbReference type="EMBL" id="MNCJ02000328">
    <property type="protein sequence ID" value="KAF5772276.1"/>
    <property type="molecule type" value="Genomic_DNA"/>
</dbReference>
<sequence>MKLSVSSERIMAVPMKASSTNFKEYGLLRGFDVNRLGLSDCLVFLAVGTILL</sequence>
<accession>A0A9K3EF75</accession>
<reference evidence="1" key="2">
    <citation type="submission" date="2020-06" db="EMBL/GenBank/DDBJ databases">
        <title>Helianthus annuus Genome sequencing and assembly Release 2.</title>
        <authorList>
            <person name="Gouzy J."/>
            <person name="Langlade N."/>
            <person name="Munos S."/>
        </authorList>
    </citation>
    <scope>NUCLEOTIDE SEQUENCE</scope>
    <source>
        <tissue evidence="1">Leaves</tissue>
    </source>
</reference>
<organism evidence="1 2">
    <name type="scientific">Helianthus annuus</name>
    <name type="common">Common sunflower</name>
    <dbReference type="NCBI Taxonomy" id="4232"/>
    <lineage>
        <taxon>Eukaryota</taxon>
        <taxon>Viridiplantae</taxon>
        <taxon>Streptophyta</taxon>
        <taxon>Embryophyta</taxon>
        <taxon>Tracheophyta</taxon>
        <taxon>Spermatophyta</taxon>
        <taxon>Magnoliopsida</taxon>
        <taxon>eudicotyledons</taxon>
        <taxon>Gunneridae</taxon>
        <taxon>Pentapetalae</taxon>
        <taxon>asterids</taxon>
        <taxon>campanulids</taxon>
        <taxon>Asterales</taxon>
        <taxon>Asteraceae</taxon>
        <taxon>Asteroideae</taxon>
        <taxon>Heliantheae alliance</taxon>
        <taxon>Heliantheae</taxon>
        <taxon>Helianthus</taxon>
    </lineage>
</organism>